<dbReference type="Gene3D" id="3.40.50.620">
    <property type="entry name" value="HUPs"/>
    <property type="match status" value="1"/>
</dbReference>
<dbReference type="GO" id="GO:0016874">
    <property type="term" value="F:ligase activity"/>
    <property type="evidence" value="ECO:0007669"/>
    <property type="project" value="UniProtKB-KW"/>
</dbReference>
<gene>
    <name evidence="2" type="ORF">DCC81_05085</name>
</gene>
<dbReference type="EMBL" id="QCYK01000001">
    <property type="protein sequence ID" value="PUZ28858.1"/>
    <property type="molecule type" value="Genomic_DNA"/>
</dbReference>
<sequence>MLNSVIITHMKKKALMNWSSGKDAAYALWQVLQAGSHQVDFLFTTLSAAYRRVSMHGLSEALLDAQAARVGIPLRKAWLPEQAGLEDYNAIMGQEMAFMRDQGISTSIFGDIFLEDLKQYRERQLEQVGMEGVFPLWKRDSRALVEAMIADGFKAVVVCVNADLLPAHFTGRVIDAAFLADLPEGVDPCGENGEFHSFVVDGPLFSSPVPYRVGQVEERSYGEQHRFFFRELLLGE</sequence>
<dbReference type="AlphaFoldDB" id="A0A2T7BMF0"/>
<dbReference type="CDD" id="cd01994">
    <property type="entry name" value="AANH_PF0828-like"/>
    <property type="match status" value="1"/>
</dbReference>
<dbReference type="Pfam" id="PF01902">
    <property type="entry name" value="Diphthami_syn_2"/>
    <property type="match status" value="1"/>
</dbReference>
<organism evidence="2 3">
    <name type="scientific">Chitinophaga parva</name>
    <dbReference type="NCBI Taxonomy" id="2169414"/>
    <lineage>
        <taxon>Bacteria</taxon>
        <taxon>Pseudomonadati</taxon>
        <taxon>Bacteroidota</taxon>
        <taxon>Chitinophagia</taxon>
        <taxon>Chitinophagales</taxon>
        <taxon>Chitinophagaceae</taxon>
        <taxon>Chitinophaga</taxon>
    </lineage>
</organism>
<proteinExistence type="predicted"/>
<evidence type="ECO:0000259" key="1">
    <source>
        <dbReference type="Pfam" id="PF01902"/>
    </source>
</evidence>
<evidence type="ECO:0000313" key="3">
    <source>
        <dbReference type="Proteomes" id="UP000244450"/>
    </source>
</evidence>
<dbReference type="OrthoDB" id="3572539at2"/>
<dbReference type="NCBIfam" id="TIGR00290">
    <property type="entry name" value="MJ0570_dom"/>
    <property type="match status" value="1"/>
</dbReference>
<feature type="domain" description="Diphthamide synthase" evidence="1">
    <location>
        <begin position="14"/>
        <end position="207"/>
    </location>
</feature>
<keyword evidence="2" id="KW-0436">Ligase</keyword>
<dbReference type="InterPro" id="IPR002761">
    <property type="entry name" value="Diphthami_syn_dom"/>
</dbReference>
<reference evidence="2 3" key="1">
    <citation type="submission" date="2018-04" db="EMBL/GenBank/DDBJ databases">
        <title>Chitinophaga fuyangensis sp. nov., isolated from soil in a chemical factory.</title>
        <authorList>
            <person name="Chen K."/>
        </authorList>
    </citation>
    <scope>NUCLEOTIDE SEQUENCE [LARGE SCALE GENOMIC DNA]</scope>
    <source>
        <strain evidence="2 3">LY-1</strain>
    </source>
</reference>
<protein>
    <submittedName>
        <fullName evidence="2">Diphthine--ammonia ligase</fullName>
    </submittedName>
</protein>
<dbReference type="Proteomes" id="UP000244450">
    <property type="component" value="Unassembled WGS sequence"/>
</dbReference>
<comment type="caution">
    <text evidence="2">The sequence shown here is derived from an EMBL/GenBank/DDBJ whole genome shotgun (WGS) entry which is preliminary data.</text>
</comment>
<name>A0A2T7BMF0_9BACT</name>
<dbReference type="InterPro" id="IPR014729">
    <property type="entry name" value="Rossmann-like_a/b/a_fold"/>
</dbReference>
<dbReference type="SUPFAM" id="SSF52402">
    <property type="entry name" value="Adenine nucleotide alpha hydrolases-like"/>
    <property type="match status" value="1"/>
</dbReference>
<keyword evidence="3" id="KW-1185">Reference proteome</keyword>
<accession>A0A2T7BMF0</accession>
<dbReference type="Gene3D" id="3.90.1490.10">
    <property type="entry name" value="putative n-type atp pyrophosphatase, domain 2"/>
    <property type="match status" value="1"/>
</dbReference>
<evidence type="ECO:0000313" key="2">
    <source>
        <dbReference type="EMBL" id="PUZ28858.1"/>
    </source>
</evidence>